<gene>
    <name evidence="3" type="ORF">LC087_13350</name>
</gene>
<dbReference type="GO" id="GO:0005524">
    <property type="term" value="F:ATP binding"/>
    <property type="evidence" value="ECO:0007669"/>
    <property type="project" value="UniProtKB-KW"/>
</dbReference>
<dbReference type="PANTHER" id="PTHR43158:SF5">
    <property type="entry name" value="ABC TRANSPORTER, ATP-BINDING PROTEIN"/>
    <property type="match status" value="1"/>
</dbReference>
<dbReference type="InterPro" id="IPR027417">
    <property type="entry name" value="P-loop_NTPase"/>
</dbReference>
<accession>A0ABY9JVV8</accession>
<dbReference type="Gene3D" id="3.40.50.300">
    <property type="entry name" value="P-loop containing nucleotide triphosphate hydrolases"/>
    <property type="match status" value="1"/>
</dbReference>
<dbReference type="EMBL" id="CP129013">
    <property type="protein sequence ID" value="WLR41821.1"/>
    <property type="molecule type" value="Genomic_DNA"/>
</dbReference>
<keyword evidence="1" id="KW-0547">Nucleotide-binding</keyword>
<dbReference type="SUPFAM" id="SSF52540">
    <property type="entry name" value="P-loop containing nucleoside triphosphate hydrolases"/>
    <property type="match status" value="1"/>
</dbReference>
<dbReference type="Proteomes" id="UP001197974">
    <property type="component" value="Chromosome"/>
</dbReference>
<evidence type="ECO:0000313" key="3">
    <source>
        <dbReference type="EMBL" id="WLR41821.1"/>
    </source>
</evidence>
<evidence type="ECO:0000256" key="1">
    <source>
        <dbReference type="ARBA" id="ARBA00022741"/>
    </source>
</evidence>
<keyword evidence="2 3" id="KW-0067">ATP-binding</keyword>
<dbReference type="RefSeq" id="WP_306019639.1">
    <property type="nucleotide sequence ID" value="NZ_CP129013.1"/>
</dbReference>
<proteinExistence type="predicted"/>
<dbReference type="PANTHER" id="PTHR43158">
    <property type="entry name" value="SKFA PEPTIDE EXPORT ATP-BINDING PROTEIN SKFE"/>
    <property type="match status" value="1"/>
</dbReference>
<sequence length="199" mass="22698">MCRFGGYFHPNWNQGLAEQLIDLYELPLNKKVTKFSKGMKTAAQILLGIASQAPITVFDEPTNGLDAVNRTLFYETLLSSYEEQPRMFLLSSHHIEEIQPLCESIIVLHEGKIVIHETMEQMRQRGILLTGSTTDIQQATKLVPIIESSKLGSTSTVMIDALYSKEWKERAHSHHLDIEKTTVQKYLVNKTKKKKEVIK</sequence>
<protein>
    <submittedName>
        <fullName evidence="3">Multidrug ABC transporter ATP-binding protein</fullName>
    </submittedName>
</protein>
<evidence type="ECO:0000313" key="4">
    <source>
        <dbReference type="Proteomes" id="UP001197974"/>
    </source>
</evidence>
<name>A0ABY9JVV8_9BACI</name>
<evidence type="ECO:0000256" key="2">
    <source>
        <dbReference type="ARBA" id="ARBA00022840"/>
    </source>
</evidence>
<keyword evidence="4" id="KW-1185">Reference proteome</keyword>
<organism evidence="3 4">
    <name type="scientific">Bacillus carboniphilus</name>
    <dbReference type="NCBI Taxonomy" id="86663"/>
    <lineage>
        <taxon>Bacteria</taxon>
        <taxon>Bacillati</taxon>
        <taxon>Bacillota</taxon>
        <taxon>Bacilli</taxon>
        <taxon>Bacillales</taxon>
        <taxon>Bacillaceae</taxon>
        <taxon>Bacillus</taxon>
    </lineage>
</organism>
<reference evidence="3 4" key="1">
    <citation type="submission" date="2023-06" db="EMBL/GenBank/DDBJ databases">
        <title>Five Gram-positive bacteria isolated from mangrove sediments in Shenzhen, Guangdong, China.</title>
        <authorList>
            <person name="Yu S."/>
            <person name="Zheng W."/>
            <person name="Huang Y."/>
        </authorList>
    </citation>
    <scope>NUCLEOTIDE SEQUENCE [LARGE SCALE GENOMIC DNA]</scope>
    <source>
        <strain evidence="3 4">SaN35-3</strain>
    </source>
</reference>